<dbReference type="EMBL" id="JAHLQT010022636">
    <property type="protein sequence ID" value="KAG7166391.1"/>
    <property type="molecule type" value="Genomic_DNA"/>
</dbReference>
<dbReference type="AlphaFoldDB" id="A0A8J5K1B5"/>
<name>A0A8J5K1B5_HOMAM</name>
<comment type="caution">
    <text evidence="1">The sequence shown here is derived from an EMBL/GenBank/DDBJ whole genome shotgun (WGS) entry which is preliminary data.</text>
</comment>
<reference evidence="1" key="1">
    <citation type="journal article" date="2021" name="Sci. Adv.">
        <title>The American lobster genome reveals insights on longevity, neural, and immune adaptations.</title>
        <authorList>
            <person name="Polinski J.M."/>
            <person name="Zimin A.V."/>
            <person name="Clark K.F."/>
            <person name="Kohn A.B."/>
            <person name="Sadowski N."/>
            <person name="Timp W."/>
            <person name="Ptitsyn A."/>
            <person name="Khanna P."/>
            <person name="Romanova D.Y."/>
            <person name="Williams P."/>
            <person name="Greenwood S.J."/>
            <person name="Moroz L.L."/>
            <person name="Walt D.R."/>
            <person name="Bodnar A.G."/>
        </authorList>
    </citation>
    <scope>NUCLEOTIDE SEQUENCE</scope>
    <source>
        <strain evidence="1">GMGI-L3</strain>
    </source>
</reference>
<gene>
    <name evidence="1" type="ORF">Hamer_G011228</name>
</gene>
<dbReference type="Proteomes" id="UP000747542">
    <property type="component" value="Unassembled WGS sequence"/>
</dbReference>
<keyword evidence="2" id="KW-1185">Reference proteome</keyword>
<organism evidence="1 2">
    <name type="scientific">Homarus americanus</name>
    <name type="common">American lobster</name>
    <dbReference type="NCBI Taxonomy" id="6706"/>
    <lineage>
        <taxon>Eukaryota</taxon>
        <taxon>Metazoa</taxon>
        <taxon>Ecdysozoa</taxon>
        <taxon>Arthropoda</taxon>
        <taxon>Crustacea</taxon>
        <taxon>Multicrustacea</taxon>
        <taxon>Malacostraca</taxon>
        <taxon>Eumalacostraca</taxon>
        <taxon>Eucarida</taxon>
        <taxon>Decapoda</taxon>
        <taxon>Pleocyemata</taxon>
        <taxon>Astacidea</taxon>
        <taxon>Nephropoidea</taxon>
        <taxon>Nephropidae</taxon>
        <taxon>Homarus</taxon>
    </lineage>
</organism>
<evidence type="ECO:0000313" key="2">
    <source>
        <dbReference type="Proteomes" id="UP000747542"/>
    </source>
</evidence>
<accession>A0A8J5K1B5</accession>
<feature type="non-terminal residue" evidence="1">
    <location>
        <position position="278"/>
    </location>
</feature>
<evidence type="ECO:0000313" key="1">
    <source>
        <dbReference type="EMBL" id="KAG7166391.1"/>
    </source>
</evidence>
<protein>
    <submittedName>
        <fullName evidence="1">Putative Agglutinin-like protein 7-like</fullName>
    </submittedName>
</protein>
<proteinExistence type="predicted"/>
<sequence>MVAMIIDDVGRGTRVCGPQQVFRFRLSLGVGAWRLHQEMCSLDGGSIEMTPAPGVQAASSDDSTIDILARGSSPPETLEDSRWKAGGGKMRSSGCARLIHVDLSHYERRTRIGGIESEPVTFTIRGQVHLTTEARGAPHYRGQRCTSLQRPEVYLTTEARGVPHYRGQRCTSLQRPGAPHYRGQVHLTTEVRGAPHYRGQVHLTTEARGAPHYRGQVHLTTEARGAPHYRGQRCTSLQRPEVHLTTVKTTDQTQTFVTLTTVRPCSNLQQVWLTRPYI</sequence>